<evidence type="ECO:0000256" key="2">
    <source>
        <dbReference type="SAM" id="Coils"/>
    </source>
</evidence>
<accession>A0A544QW78</accession>
<organism evidence="3 4">
    <name type="scientific">Peptacetobacter hominis</name>
    <dbReference type="NCBI Taxonomy" id="2743610"/>
    <lineage>
        <taxon>Bacteria</taxon>
        <taxon>Bacillati</taxon>
        <taxon>Bacillota</taxon>
        <taxon>Clostridia</taxon>
        <taxon>Peptostreptococcales</taxon>
        <taxon>Peptostreptococcaceae</taxon>
        <taxon>Peptacetobacter</taxon>
    </lineage>
</organism>
<dbReference type="NCBIfam" id="TIGR02593">
    <property type="entry name" value="CRISPR_cas5"/>
    <property type="match status" value="1"/>
</dbReference>
<evidence type="ECO:0000256" key="1">
    <source>
        <dbReference type="ARBA" id="ARBA00023118"/>
    </source>
</evidence>
<protein>
    <submittedName>
        <fullName evidence="3">CRISPR-associated protein Cas5</fullName>
    </submittedName>
</protein>
<dbReference type="OrthoDB" id="9782505at2"/>
<comment type="caution">
    <text evidence="3">The sequence shown here is derived from an EMBL/GenBank/DDBJ whole genome shotgun (WGS) entry which is preliminary data.</text>
</comment>
<name>A0A544QW78_9FIRM</name>
<dbReference type="EMBL" id="SGJB01000005">
    <property type="protein sequence ID" value="TQQ84942.1"/>
    <property type="molecule type" value="Genomic_DNA"/>
</dbReference>
<keyword evidence="1" id="KW-0051">Antiviral defense</keyword>
<feature type="coiled-coil region" evidence="2">
    <location>
        <begin position="142"/>
        <end position="200"/>
    </location>
</feature>
<keyword evidence="2" id="KW-0175">Coiled coil</keyword>
<dbReference type="GO" id="GO:0051607">
    <property type="term" value="P:defense response to virus"/>
    <property type="evidence" value="ECO:0007669"/>
    <property type="project" value="UniProtKB-KW"/>
</dbReference>
<evidence type="ECO:0000313" key="3">
    <source>
        <dbReference type="EMBL" id="TQQ84942.1"/>
    </source>
</evidence>
<dbReference type="RefSeq" id="WP_142535546.1">
    <property type="nucleotide sequence ID" value="NZ_SGJB01000005.1"/>
</dbReference>
<evidence type="ECO:0000313" key="4">
    <source>
        <dbReference type="Proteomes" id="UP000317863"/>
    </source>
</evidence>
<gene>
    <name evidence="3" type="primary">cas5</name>
    <name evidence="3" type="ORF">EXD82_03605</name>
</gene>
<dbReference type="Proteomes" id="UP000317863">
    <property type="component" value="Unassembled WGS sequence"/>
</dbReference>
<keyword evidence="4" id="KW-1185">Reference proteome</keyword>
<dbReference type="AlphaFoldDB" id="A0A544QW78"/>
<dbReference type="InterPro" id="IPR013422">
    <property type="entry name" value="CRISPR-assoc_prot_Cas5_N"/>
</dbReference>
<reference evidence="3 4" key="1">
    <citation type="submission" date="2019-02" db="EMBL/GenBank/DDBJ databases">
        <title>Peptostreptococcaceae bacterium ZHW00191 nov., a new bacterium isolated from the human gut.</title>
        <authorList>
            <person name="Zhou H.-W."/>
            <person name="Chen X.-J."/>
        </authorList>
    </citation>
    <scope>NUCLEOTIDE SEQUENCE [LARGE SCALE GENOMIC DNA]</scope>
    <source>
        <strain evidence="3 4">ZHW00191</strain>
    </source>
</reference>
<sequence length="367" mass="43312">MKAVRILLRQSSANYRKEESLTNKMTYPLPPISTVIGAIHNACGYREYVPMDVSIQGKFESMHKEPYTDYCFLNSTMDDRGILVKMKNSDMLSKAYEKVASAKKSQGNSFIKGITIQVHNKELLEEYRILKNLKNKIDEYKKGEYKEKVNEYKSKIKELSESKKKYDKKSDEFKKIQEEEKAVKQEKKEFEDKVKGYEQINYTEPVSKFRSLTTALRFYEVLDNIELVLHIKAKENVMNDIVENIYNLKAIGRSEDFVDVLECKIVELDEDIVLDEEISNEKYSAYLKYDDVLNEKIFSDDERKSIVGTKYYLNKRYYIENGKRIFDINKEDSIVKAVYTSKYFIEETSENVYIDREDNRDYIVNFL</sequence>
<proteinExistence type="predicted"/>